<protein>
    <submittedName>
        <fullName evidence="1">Uncharacterized protein</fullName>
    </submittedName>
</protein>
<proteinExistence type="predicted"/>
<organism evidence="1">
    <name type="scientific">marine sediment metagenome</name>
    <dbReference type="NCBI Taxonomy" id="412755"/>
    <lineage>
        <taxon>unclassified sequences</taxon>
        <taxon>metagenomes</taxon>
        <taxon>ecological metagenomes</taxon>
    </lineage>
</organism>
<gene>
    <name evidence="1" type="ORF">S01H1_50646</name>
</gene>
<sequence length="53" mass="5610">MGVSALVFRINPLIGQPPDLTSEPPGQRPRAREIGLRIGVLAPGPHNAITDVD</sequence>
<comment type="caution">
    <text evidence="1">The sequence shown here is derived from an EMBL/GenBank/DDBJ whole genome shotgun (WGS) entry which is preliminary data.</text>
</comment>
<feature type="non-terminal residue" evidence="1">
    <location>
        <position position="53"/>
    </location>
</feature>
<name>X0VF25_9ZZZZ</name>
<accession>X0VF25</accession>
<evidence type="ECO:0000313" key="1">
    <source>
        <dbReference type="EMBL" id="GAG16829.1"/>
    </source>
</evidence>
<reference evidence="1" key="1">
    <citation type="journal article" date="2014" name="Front. Microbiol.">
        <title>High frequency of phylogenetically diverse reductive dehalogenase-homologous genes in deep subseafloor sedimentary metagenomes.</title>
        <authorList>
            <person name="Kawai M."/>
            <person name="Futagami T."/>
            <person name="Toyoda A."/>
            <person name="Takaki Y."/>
            <person name="Nishi S."/>
            <person name="Hori S."/>
            <person name="Arai W."/>
            <person name="Tsubouchi T."/>
            <person name="Morono Y."/>
            <person name="Uchiyama I."/>
            <person name="Ito T."/>
            <person name="Fujiyama A."/>
            <person name="Inagaki F."/>
            <person name="Takami H."/>
        </authorList>
    </citation>
    <scope>NUCLEOTIDE SEQUENCE</scope>
    <source>
        <strain evidence="1">Expedition CK06-06</strain>
    </source>
</reference>
<dbReference type="AlphaFoldDB" id="X0VF25"/>
<dbReference type="EMBL" id="BARS01032641">
    <property type="protein sequence ID" value="GAG16829.1"/>
    <property type="molecule type" value="Genomic_DNA"/>
</dbReference>